<gene>
    <name evidence="5" type="ORF">EV186_1021170</name>
</gene>
<dbReference type="AlphaFoldDB" id="A0A4R6SGZ8"/>
<keyword evidence="6" id="KW-1185">Reference proteome</keyword>
<protein>
    <submittedName>
        <fullName evidence="5">AraC family transcriptional regulator</fullName>
    </submittedName>
</protein>
<dbReference type="InterPro" id="IPR046532">
    <property type="entry name" value="DUF6597"/>
</dbReference>
<dbReference type="Proteomes" id="UP000295444">
    <property type="component" value="Unassembled WGS sequence"/>
</dbReference>
<organism evidence="5 6">
    <name type="scientific">Labedaea rhizosphaerae</name>
    <dbReference type="NCBI Taxonomy" id="598644"/>
    <lineage>
        <taxon>Bacteria</taxon>
        <taxon>Bacillati</taxon>
        <taxon>Actinomycetota</taxon>
        <taxon>Actinomycetes</taxon>
        <taxon>Pseudonocardiales</taxon>
        <taxon>Pseudonocardiaceae</taxon>
        <taxon>Labedaea</taxon>
    </lineage>
</organism>
<dbReference type="PROSITE" id="PS01124">
    <property type="entry name" value="HTH_ARAC_FAMILY_2"/>
    <property type="match status" value="1"/>
</dbReference>
<dbReference type="GO" id="GO:0043565">
    <property type="term" value="F:sequence-specific DNA binding"/>
    <property type="evidence" value="ECO:0007669"/>
    <property type="project" value="InterPro"/>
</dbReference>
<comment type="caution">
    <text evidence="5">The sequence shown here is derived from an EMBL/GenBank/DDBJ whole genome shotgun (WGS) entry which is preliminary data.</text>
</comment>
<keyword evidence="3" id="KW-0804">Transcription</keyword>
<dbReference type="RefSeq" id="WP_133849901.1">
    <property type="nucleotide sequence ID" value="NZ_SNXZ01000002.1"/>
</dbReference>
<dbReference type="EMBL" id="SNXZ01000002">
    <property type="protein sequence ID" value="TDQ01302.1"/>
    <property type="molecule type" value="Genomic_DNA"/>
</dbReference>
<dbReference type="Pfam" id="PF20240">
    <property type="entry name" value="DUF6597"/>
    <property type="match status" value="1"/>
</dbReference>
<dbReference type="InterPro" id="IPR050204">
    <property type="entry name" value="AraC_XylS_family_regulators"/>
</dbReference>
<evidence type="ECO:0000256" key="2">
    <source>
        <dbReference type="ARBA" id="ARBA00023125"/>
    </source>
</evidence>
<dbReference type="Pfam" id="PF12833">
    <property type="entry name" value="HTH_18"/>
    <property type="match status" value="1"/>
</dbReference>
<dbReference type="SMART" id="SM00342">
    <property type="entry name" value="HTH_ARAC"/>
    <property type="match status" value="1"/>
</dbReference>
<reference evidence="5 6" key="1">
    <citation type="submission" date="2019-03" db="EMBL/GenBank/DDBJ databases">
        <title>Genomic Encyclopedia of Type Strains, Phase IV (KMG-IV): sequencing the most valuable type-strain genomes for metagenomic binning, comparative biology and taxonomic classification.</title>
        <authorList>
            <person name="Goeker M."/>
        </authorList>
    </citation>
    <scope>NUCLEOTIDE SEQUENCE [LARGE SCALE GENOMIC DNA]</scope>
    <source>
        <strain evidence="5 6">DSM 45361</strain>
    </source>
</reference>
<evidence type="ECO:0000256" key="1">
    <source>
        <dbReference type="ARBA" id="ARBA00023015"/>
    </source>
</evidence>
<evidence type="ECO:0000313" key="5">
    <source>
        <dbReference type="EMBL" id="TDQ01302.1"/>
    </source>
</evidence>
<accession>A0A4R6SGZ8</accession>
<dbReference type="PANTHER" id="PTHR46796">
    <property type="entry name" value="HTH-TYPE TRANSCRIPTIONAL ACTIVATOR RHAS-RELATED"/>
    <property type="match status" value="1"/>
</dbReference>
<evidence type="ECO:0000256" key="3">
    <source>
        <dbReference type="ARBA" id="ARBA00023163"/>
    </source>
</evidence>
<dbReference type="InterPro" id="IPR018060">
    <property type="entry name" value="HTH_AraC"/>
</dbReference>
<feature type="domain" description="HTH araC/xylS-type" evidence="4">
    <location>
        <begin position="144"/>
        <end position="223"/>
    </location>
</feature>
<sequence length="223" mass="23785">MGYSEHATPGGGPVTCVWSRDVAEPAEFRIVPDACADLIFDGERLWVAGPDTRAHMSVTRPGQLVGARLAPGSVARGLGVAADELRDGRVDLLDLWPAARVRRLAEHLADARGTTAQQVVLAQALTTDTEPDPVVRAVLGGGPVSAMAERLAMSERQVHRRCGIAFGYGPKTVQKVLRFQRALRLARKGNRLADVAAVTGYSDQAHLARDVRALAGVPMGQLL</sequence>
<keyword evidence="2" id="KW-0238">DNA-binding</keyword>
<proteinExistence type="predicted"/>
<dbReference type="GO" id="GO:0003700">
    <property type="term" value="F:DNA-binding transcription factor activity"/>
    <property type="evidence" value="ECO:0007669"/>
    <property type="project" value="InterPro"/>
</dbReference>
<evidence type="ECO:0000313" key="6">
    <source>
        <dbReference type="Proteomes" id="UP000295444"/>
    </source>
</evidence>
<keyword evidence="1" id="KW-0805">Transcription regulation</keyword>
<dbReference type="Gene3D" id="1.10.10.60">
    <property type="entry name" value="Homeodomain-like"/>
    <property type="match status" value="1"/>
</dbReference>
<name>A0A4R6SGZ8_LABRH</name>
<dbReference type="PANTHER" id="PTHR46796:SF15">
    <property type="entry name" value="BLL1074 PROTEIN"/>
    <property type="match status" value="1"/>
</dbReference>
<dbReference type="OrthoDB" id="9815799at2"/>
<evidence type="ECO:0000259" key="4">
    <source>
        <dbReference type="PROSITE" id="PS01124"/>
    </source>
</evidence>